<dbReference type="AlphaFoldDB" id="A0A364V6G3"/>
<evidence type="ECO:0000313" key="3">
    <source>
        <dbReference type="Proteomes" id="UP000251577"/>
    </source>
</evidence>
<reference evidence="2 3" key="1">
    <citation type="journal article" date="2018" name="Syst. Appl. Microbiol.">
        <title>Corynebacterium heidelbergense sp. nov., isolated from the preen glands of Egyptian geese (Alopochen aegyptiacus).</title>
        <authorList>
            <person name="Braun M.S."/>
            <person name="Wang E."/>
            <person name="Zimmermann S."/>
            <person name="Wink M."/>
        </authorList>
    </citation>
    <scope>NUCLEOTIDE SEQUENCE [LARGE SCALE GENOMIC DNA]</scope>
    <source>
        <strain evidence="2 3">647</strain>
    </source>
</reference>
<feature type="signal peptide" evidence="1">
    <location>
        <begin position="1"/>
        <end position="30"/>
    </location>
</feature>
<accession>A0A364V6G3</accession>
<dbReference type="PROSITE" id="PS51257">
    <property type="entry name" value="PROKAR_LIPOPROTEIN"/>
    <property type="match status" value="1"/>
</dbReference>
<evidence type="ECO:0000256" key="1">
    <source>
        <dbReference type="SAM" id="SignalP"/>
    </source>
</evidence>
<evidence type="ECO:0000313" key="2">
    <source>
        <dbReference type="EMBL" id="RAV32243.1"/>
    </source>
</evidence>
<sequence>MEDRTVKPLKPTAARGALTLIAAGSALALAGCGAGQISQTNTQVAAVNGSAGSVKNVTVRDVTVLVGPDGTGGVKFNAGNNDESGEKVTLKSVTVRNQPVTLEGDTTIQPNCNLVADIAPAIQQLDEDKNTSPKCPTYVITGLTMKNLYPGGHEDVKLEFDKGSVTVNAAVAAPTPEAGQYYRGPNGSVTDEKNFMEEHKQLAEVK</sequence>
<name>A0A364V6G3_9CORY</name>
<keyword evidence="3" id="KW-1185">Reference proteome</keyword>
<comment type="caution">
    <text evidence="2">The sequence shown here is derived from an EMBL/GenBank/DDBJ whole genome shotgun (WGS) entry which is preliminary data.</text>
</comment>
<protein>
    <recommendedName>
        <fullName evidence="4">DUF5666 domain-containing protein</fullName>
    </recommendedName>
</protein>
<dbReference type="Proteomes" id="UP000251577">
    <property type="component" value="Unassembled WGS sequence"/>
</dbReference>
<feature type="chain" id="PRO_5038917626" description="DUF5666 domain-containing protein" evidence="1">
    <location>
        <begin position="31"/>
        <end position="206"/>
    </location>
</feature>
<evidence type="ECO:0008006" key="4">
    <source>
        <dbReference type="Google" id="ProtNLM"/>
    </source>
</evidence>
<dbReference type="EMBL" id="QHCV01000031">
    <property type="protein sequence ID" value="RAV32243.1"/>
    <property type="molecule type" value="Genomic_DNA"/>
</dbReference>
<keyword evidence="1" id="KW-0732">Signal</keyword>
<gene>
    <name evidence="2" type="ORF">DLJ54_04210</name>
</gene>
<organism evidence="2 3">
    <name type="scientific">Corynebacterium heidelbergense</name>
    <dbReference type="NCBI Taxonomy" id="2055947"/>
    <lineage>
        <taxon>Bacteria</taxon>
        <taxon>Bacillati</taxon>
        <taxon>Actinomycetota</taxon>
        <taxon>Actinomycetes</taxon>
        <taxon>Mycobacteriales</taxon>
        <taxon>Corynebacteriaceae</taxon>
        <taxon>Corynebacterium</taxon>
    </lineage>
</organism>
<proteinExistence type="predicted"/>